<evidence type="ECO:0000259" key="1">
    <source>
        <dbReference type="SMART" id="SM00953"/>
    </source>
</evidence>
<keyword evidence="3" id="KW-1185">Reference proteome</keyword>
<gene>
    <name evidence="2" type="ORF">C1C98_05355</name>
</gene>
<evidence type="ECO:0000313" key="2">
    <source>
        <dbReference type="EMBL" id="AUO44901.1"/>
    </source>
</evidence>
<dbReference type="Pfam" id="PF08808">
    <property type="entry name" value="RES"/>
    <property type="match status" value="1"/>
</dbReference>
<feature type="domain" description="RES" evidence="1">
    <location>
        <begin position="169"/>
        <end position="323"/>
    </location>
</feature>
<accession>A0ABN5G901</accession>
<reference evidence="2 3" key="1">
    <citation type="submission" date="2018-01" db="EMBL/GenBank/DDBJ databases">
        <title>Tropical forage species Digitaria eriantha prevents oxidative stress under low temperature conditions by the incorporation of polyhydroxybutyrate-producing endophytic bacteria.</title>
        <authorList>
            <person name="Stritzler M."/>
            <person name="Ayub N."/>
        </authorList>
    </citation>
    <scope>NUCLEOTIDE SEQUENCE [LARGE SCALE GENOMIC DNA]</scope>
    <source>
        <strain evidence="2 3">FR1</strain>
    </source>
</reference>
<proteinExistence type="predicted"/>
<name>A0ABN5G901_PSEO1</name>
<organism evidence="2 3">
    <name type="scientific">Pseudomonas ogarae (strain DSM 112162 / CECT 30235 / F113)</name>
    <dbReference type="NCBI Taxonomy" id="1114970"/>
    <lineage>
        <taxon>Bacteria</taxon>
        <taxon>Pseudomonadati</taxon>
        <taxon>Pseudomonadota</taxon>
        <taxon>Gammaproteobacteria</taxon>
        <taxon>Pseudomonadales</taxon>
        <taxon>Pseudomonadaceae</taxon>
        <taxon>Pseudomonas</taxon>
    </lineage>
</organism>
<dbReference type="InterPro" id="IPR014914">
    <property type="entry name" value="RES_dom"/>
</dbReference>
<protein>
    <submittedName>
        <fullName evidence="2">RES domain-containing protein</fullName>
    </submittedName>
</protein>
<sequence length="342" mass="38637">MRYCCPLCFGDSHLVAVIQQIASLAGDCSFCGSKEMPLAEPVQLREYFELLSGIYTQTSNGPTLGEWFKNDWSMFLTIDLANTKDLLSEIFQDGNLPRTAFEPSNKCHSNNLDSWENLRKELMEENRFFPRGTINFERLSYLLSQLIYKDSLPEKWYRARIQETEEPFPLDKMGPPPKDKATHGRANPAGIPYLYIASDILTSISEIRPHTGEFVTVAEFEIIAEVKLADLRSPRSSITPFICSDDEEIAALRGDIDFLERLGEELTRPVLPKSAAIDYIPSQYLCELIKNNGFDGVVYRSSVGEQINLALFYPAKAQGTRLIPHQVKRVSVLADPYISPPP</sequence>
<evidence type="ECO:0000313" key="3">
    <source>
        <dbReference type="Proteomes" id="UP000235315"/>
    </source>
</evidence>
<dbReference type="Proteomes" id="UP000235315">
    <property type="component" value="Chromosome"/>
</dbReference>
<dbReference type="EMBL" id="CP025738">
    <property type="protein sequence ID" value="AUO44901.1"/>
    <property type="molecule type" value="Genomic_DNA"/>
</dbReference>
<dbReference type="SMART" id="SM00953">
    <property type="entry name" value="RES"/>
    <property type="match status" value="1"/>
</dbReference>